<reference evidence="1" key="1">
    <citation type="journal article" date="2019" name="Sci. Rep.">
        <title>Draft genome of Tanacetum cinerariifolium, the natural source of mosquito coil.</title>
        <authorList>
            <person name="Yamashiro T."/>
            <person name="Shiraishi A."/>
            <person name="Satake H."/>
            <person name="Nakayama K."/>
        </authorList>
    </citation>
    <scope>NUCLEOTIDE SEQUENCE</scope>
</reference>
<organism evidence="1">
    <name type="scientific">Tanacetum cinerariifolium</name>
    <name type="common">Dalmatian daisy</name>
    <name type="synonym">Chrysanthemum cinerariifolium</name>
    <dbReference type="NCBI Taxonomy" id="118510"/>
    <lineage>
        <taxon>Eukaryota</taxon>
        <taxon>Viridiplantae</taxon>
        <taxon>Streptophyta</taxon>
        <taxon>Embryophyta</taxon>
        <taxon>Tracheophyta</taxon>
        <taxon>Spermatophyta</taxon>
        <taxon>Magnoliopsida</taxon>
        <taxon>eudicotyledons</taxon>
        <taxon>Gunneridae</taxon>
        <taxon>Pentapetalae</taxon>
        <taxon>asterids</taxon>
        <taxon>campanulids</taxon>
        <taxon>Asterales</taxon>
        <taxon>Asteraceae</taxon>
        <taxon>Asteroideae</taxon>
        <taxon>Anthemideae</taxon>
        <taxon>Anthemidinae</taxon>
        <taxon>Tanacetum</taxon>
    </lineage>
</organism>
<name>A0A6L2L0A2_TANCI</name>
<sequence>MEKLRKKEEEAIKHVKGAALQEKEEPRAFIIPTQMEAKINLNVLADTGSDINVTPYRIYANLEVRVNEMGSDEVLFKSKAWKHTFNINEIIYIELCQEFYAAFKFNEAVANDELMTKEINQIRQCGKAYAMSILDFAKHLGLYTGAEIQEYGFETYFVGGLRNDDDFSVDQYWLNISSEETLTFSRSSAKTIRKLVLRVLQKMIAYGLCQRTTCYDKV</sequence>
<proteinExistence type="predicted"/>
<dbReference type="EMBL" id="BKCJ010003366">
    <property type="protein sequence ID" value="GEU54649.1"/>
    <property type="molecule type" value="Genomic_DNA"/>
</dbReference>
<gene>
    <name evidence="1" type="ORF">Tci_026627</name>
</gene>
<evidence type="ECO:0000313" key="1">
    <source>
        <dbReference type="EMBL" id="GEU54649.1"/>
    </source>
</evidence>
<protein>
    <recommendedName>
        <fullName evidence="2">Reverse transcriptase domain-containing protein</fullName>
    </recommendedName>
</protein>
<accession>A0A6L2L0A2</accession>
<dbReference type="AlphaFoldDB" id="A0A6L2L0A2"/>
<comment type="caution">
    <text evidence="1">The sequence shown here is derived from an EMBL/GenBank/DDBJ whole genome shotgun (WGS) entry which is preliminary data.</text>
</comment>
<evidence type="ECO:0008006" key="2">
    <source>
        <dbReference type="Google" id="ProtNLM"/>
    </source>
</evidence>